<organism evidence="1 2">
    <name type="scientific">Psophocarpus tetragonolobus</name>
    <name type="common">Winged bean</name>
    <name type="synonym">Dolichos tetragonolobus</name>
    <dbReference type="NCBI Taxonomy" id="3891"/>
    <lineage>
        <taxon>Eukaryota</taxon>
        <taxon>Viridiplantae</taxon>
        <taxon>Streptophyta</taxon>
        <taxon>Embryophyta</taxon>
        <taxon>Tracheophyta</taxon>
        <taxon>Spermatophyta</taxon>
        <taxon>Magnoliopsida</taxon>
        <taxon>eudicotyledons</taxon>
        <taxon>Gunneridae</taxon>
        <taxon>Pentapetalae</taxon>
        <taxon>rosids</taxon>
        <taxon>fabids</taxon>
        <taxon>Fabales</taxon>
        <taxon>Fabaceae</taxon>
        <taxon>Papilionoideae</taxon>
        <taxon>50 kb inversion clade</taxon>
        <taxon>NPAAA clade</taxon>
        <taxon>indigoferoid/millettioid clade</taxon>
        <taxon>Phaseoleae</taxon>
        <taxon>Psophocarpus</taxon>
    </lineage>
</organism>
<dbReference type="Proteomes" id="UP001386955">
    <property type="component" value="Unassembled WGS sequence"/>
</dbReference>
<proteinExistence type="predicted"/>
<name>A0AAN9XTV0_PSOTE</name>
<sequence>MIDGCLIHKRESKRKKWARSDGGLGGMLCWSGDCTKDSVFSIGKIQQRSAMNADKSGTGEVCLGAVDSDKKVWLQDWRKILIGGYESWKVYEGEHVSPVAEQVTDVSTSLARDLLAQGELSNGYGKSLDEAATPWTKGGRHSVHDREHANEDMNKVFIDISVGDTGGGTHVKGGCCRTRPLVQRSGKTEIKRYRS</sequence>
<reference evidence="1 2" key="1">
    <citation type="submission" date="2024-01" db="EMBL/GenBank/DDBJ databases">
        <title>The genomes of 5 underutilized Papilionoideae crops provide insights into root nodulation and disease resistanc.</title>
        <authorList>
            <person name="Jiang F."/>
        </authorList>
    </citation>
    <scope>NUCLEOTIDE SEQUENCE [LARGE SCALE GENOMIC DNA]</scope>
    <source>
        <strain evidence="1">DUOXIRENSHENG_FW03</strain>
        <tissue evidence="1">Leaves</tissue>
    </source>
</reference>
<dbReference type="AlphaFoldDB" id="A0AAN9XTV0"/>
<accession>A0AAN9XTV0</accession>
<protein>
    <submittedName>
        <fullName evidence="1">Uncharacterized protein</fullName>
    </submittedName>
</protein>
<evidence type="ECO:0000313" key="2">
    <source>
        <dbReference type="Proteomes" id="UP001386955"/>
    </source>
</evidence>
<comment type="caution">
    <text evidence="1">The sequence shown here is derived from an EMBL/GenBank/DDBJ whole genome shotgun (WGS) entry which is preliminary data.</text>
</comment>
<evidence type="ECO:0000313" key="1">
    <source>
        <dbReference type="EMBL" id="KAK7406911.1"/>
    </source>
</evidence>
<dbReference type="EMBL" id="JAYMYS010000002">
    <property type="protein sequence ID" value="KAK7406911.1"/>
    <property type="molecule type" value="Genomic_DNA"/>
</dbReference>
<keyword evidence="2" id="KW-1185">Reference proteome</keyword>
<gene>
    <name evidence="1" type="ORF">VNO78_08547</name>
</gene>